<evidence type="ECO:0000313" key="4">
    <source>
        <dbReference type="Proteomes" id="UP001596084"/>
    </source>
</evidence>
<dbReference type="Proteomes" id="UP001596084">
    <property type="component" value="Unassembled WGS sequence"/>
</dbReference>
<keyword evidence="1" id="KW-0732">Signal</keyword>
<feature type="signal peptide" evidence="1">
    <location>
        <begin position="1"/>
        <end position="28"/>
    </location>
</feature>
<evidence type="ECO:0000259" key="2">
    <source>
        <dbReference type="Pfam" id="PF16747"/>
    </source>
</evidence>
<evidence type="ECO:0000313" key="3">
    <source>
        <dbReference type="EMBL" id="MFC5522438.1"/>
    </source>
</evidence>
<proteinExistence type="predicted"/>
<feature type="domain" description="Surface-adhesin protein E-like" evidence="2">
    <location>
        <begin position="32"/>
        <end position="147"/>
    </location>
</feature>
<dbReference type="InterPro" id="IPR031939">
    <property type="entry name" value="Adhesin_E-like"/>
</dbReference>
<protein>
    <submittedName>
        <fullName evidence="3">Surface-adhesin E family protein</fullName>
    </submittedName>
</protein>
<keyword evidence="4" id="KW-1185">Reference proteome</keyword>
<accession>A0ABW0QCS2</accession>
<gene>
    <name evidence="3" type="ORF">ACFPP7_16185</name>
</gene>
<dbReference type="EMBL" id="JBHSMX010000024">
    <property type="protein sequence ID" value="MFC5522438.1"/>
    <property type="molecule type" value="Genomic_DNA"/>
</dbReference>
<name>A0ABW0QCS2_9BURK</name>
<dbReference type="Pfam" id="PF16747">
    <property type="entry name" value="Adhesin_E"/>
    <property type="match status" value="1"/>
</dbReference>
<reference evidence="4" key="1">
    <citation type="journal article" date="2019" name="Int. J. Syst. Evol. Microbiol.">
        <title>The Global Catalogue of Microorganisms (GCM) 10K type strain sequencing project: providing services to taxonomists for standard genome sequencing and annotation.</title>
        <authorList>
            <consortium name="The Broad Institute Genomics Platform"/>
            <consortium name="The Broad Institute Genome Sequencing Center for Infectious Disease"/>
            <person name="Wu L."/>
            <person name="Ma J."/>
        </authorList>
    </citation>
    <scope>NUCLEOTIDE SEQUENCE [LARGE SCALE GENOMIC DNA]</scope>
    <source>
        <strain evidence="4">CGMCC 4.7277</strain>
    </source>
</reference>
<evidence type="ECO:0000256" key="1">
    <source>
        <dbReference type="SAM" id="SignalP"/>
    </source>
</evidence>
<dbReference type="RefSeq" id="WP_068832362.1">
    <property type="nucleotide sequence ID" value="NZ_JBHSMX010000024.1"/>
</dbReference>
<sequence>MLIASALPRIKCYLLGLLAASWAVTAPAAESWLTIAGEPANPDSQYIQVNPVLIDIKGDLRVIPVRINRATIWSSPEGIQFRSVETEVLINCTELSAHYLKAAFYAEPDFHGEPFKVQTYAKDDIQPMMFKDIGDSPNVRIIKAACGAKNVTSN</sequence>
<organism evidence="3 4">
    <name type="scientific">Polaromonas jejuensis</name>
    <dbReference type="NCBI Taxonomy" id="457502"/>
    <lineage>
        <taxon>Bacteria</taxon>
        <taxon>Pseudomonadati</taxon>
        <taxon>Pseudomonadota</taxon>
        <taxon>Betaproteobacteria</taxon>
        <taxon>Burkholderiales</taxon>
        <taxon>Comamonadaceae</taxon>
        <taxon>Polaromonas</taxon>
    </lineage>
</organism>
<comment type="caution">
    <text evidence="3">The sequence shown here is derived from an EMBL/GenBank/DDBJ whole genome shotgun (WGS) entry which is preliminary data.</text>
</comment>
<feature type="chain" id="PRO_5047225607" evidence="1">
    <location>
        <begin position="29"/>
        <end position="154"/>
    </location>
</feature>